<keyword evidence="4" id="KW-1185">Reference proteome</keyword>
<evidence type="ECO:0000313" key="4">
    <source>
        <dbReference type="Proteomes" id="UP000825935"/>
    </source>
</evidence>
<evidence type="ECO:0000256" key="1">
    <source>
        <dbReference type="ARBA" id="ARBA00022737"/>
    </source>
</evidence>
<dbReference type="GO" id="GO:0009451">
    <property type="term" value="P:RNA modification"/>
    <property type="evidence" value="ECO:0007669"/>
    <property type="project" value="InterPro"/>
</dbReference>
<comment type="caution">
    <text evidence="3">The sequence shown here is derived from an EMBL/GenBank/DDBJ whole genome shotgun (WGS) entry which is preliminary data.</text>
</comment>
<dbReference type="InterPro" id="IPR046960">
    <property type="entry name" value="PPR_At4g14850-like_plant"/>
</dbReference>
<name>A0A8T2ULP4_CERRI</name>
<dbReference type="FunFam" id="1.25.40.10:FF:000158">
    <property type="entry name" value="pentatricopeptide repeat-containing protein At2g33680"/>
    <property type="match status" value="1"/>
</dbReference>
<feature type="repeat" description="PPR" evidence="2">
    <location>
        <begin position="385"/>
        <end position="419"/>
    </location>
</feature>
<feature type="repeat" description="PPR" evidence="2">
    <location>
        <begin position="488"/>
        <end position="522"/>
    </location>
</feature>
<evidence type="ECO:0000313" key="3">
    <source>
        <dbReference type="EMBL" id="KAH7433219.1"/>
    </source>
</evidence>
<feature type="repeat" description="PPR" evidence="2">
    <location>
        <begin position="181"/>
        <end position="215"/>
    </location>
</feature>
<dbReference type="InterPro" id="IPR011990">
    <property type="entry name" value="TPR-like_helical_dom_sf"/>
</dbReference>
<sequence length="865" mass="95052">MSIKASRENYGPPAAIVALLKEYAHKEDLNRGRELHVYVSRIGLLQHNGFVGNAIINLYAKCGTLAIAREVFDTLPKRDVVSWNVLIAGYAQHRYGQNALTCFNQMKHEGFHPNALTFLAILKAITFLGDGHQAAEVHSQVAGCGLLIRDITVGNALIDMYAKCGSFSKAHCVLDDLSTRNSVSWNALLTGHIKYGNGGVALTCFEHMQLEGISPDSTTFVCGLKACGLLQDVGAGQRLHTEIARQGPSKTDVEISNALIDMYSKCGELTMAQEVFDSLKVRNLVSWNSLMTCYIEQGHEEQALASYELMLCTGLVPNSVTFICVLKACSSVGIPYQGQMIHAHIVKTGLLESDCFIETALVDMYLKCLGIQAAEKIFNKLVFKTRASWNVLIAGYIECEENENGIKCFEQMQREGHSPDTVTFLSILKACGSLKNASKADQIHAEIAKTSLGTLDIVMVSNALVSTYVKCGVLEKAQEAFNKILVKTVISWNAIIAGYADQGLDNEVLKCFECMQASGVCPDEVTFVYILKACGSIKALEKGEELHDLIIREGMLENDSFVATALVNMYFDLGMLVEAQIVHGMSVRDEVSWNVLISGFIYHRLDDMALQSYKQMLQEGFAPNVVTFLRVLKACAGEGTVHKGQELHSEIARIGHLQNDVMIGAALIDMYASFGMLRNAQDVFDKLTIQDKVSCSAMISAHLQFGDDESVMNLIMKAFVDEEELDPVTSSMILNSCAHAGLVDAGQLYFQTMATEYLGVPTLEHHICMVDLFGRAGALDRVFAVIEDMPFSSNCIVWHNVLGACQKHDSLESGRIAFNHAIELAAQDVVALISIRNIYAAANMQDNVKKLEAFRTRNVEVDETE</sequence>
<evidence type="ECO:0000256" key="2">
    <source>
        <dbReference type="PROSITE-ProRule" id="PRU00708"/>
    </source>
</evidence>
<dbReference type="Pfam" id="PF13041">
    <property type="entry name" value="PPR_2"/>
    <property type="match status" value="6"/>
</dbReference>
<dbReference type="AlphaFoldDB" id="A0A8T2ULP4"/>
<dbReference type="FunFam" id="1.25.40.10:FF:000353">
    <property type="entry name" value="Pentatricopeptide repeat-containing protein At4g39530"/>
    <property type="match status" value="1"/>
</dbReference>
<dbReference type="Pfam" id="PF01535">
    <property type="entry name" value="PPR"/>
    <property type="match status" value="3"/>
</dbReference>
<dbReference type="PANTHER" id="PTHR24015:SF548">
    <property type="entry name" value="OS08G0340900 PROTEIN"/>
    <property type="match status" value="1"/>
</dbReference>
<keyword evidence="1" id="KW-0677">Repeat</keyword>
<dbReference type="InterPro" id="IPR002885">
    <property type="entry name" value="PPR_rpt"/>
</dbReference>
<reference evidence="3" key="1">
    <citation type="submission" date="2021-08" db="EMBL/GenBank/DDBJ databases">
        <title>WGS assembly of Ceratopteris richardii.</title>
        <authorList>
            <person name="Marchant D.B."/>
            <person name="Chen G."/>
            <person name="Jenkins J."/>
            <person name="Shu S."/>
            <person name="Leebens-Mack J."/>
            <person name="Grimwood J."/>
            <person name="Schmutz J."/>
            <person name="Soltis P."/>
            <person name="Soltis D."/>
            <person name="Chen Z.-H."/>
        </authorList>
    </citation>
    <scope>NUCLEOTIDE SEQUENCE</scope>
    <source>
        <strain evidence="3">Whitten #5841</strain>
        <tissue evidence="3">Leaf</tissue>
    </source>
</reference>
<dbReference type="PANTHER" id="PTHR24015">
    <property type="entry name" value="OS07G0578800 PROTEIN-RELATED"/>
    <property type="match status" value="1"/>
</dbReference>
<dbReference type="NCBIfam" id="TIGR00756">
    <property type="entry name" value="PPR"/>
    <property type="match status" value="5"/>
</dbReference>
<dbReference type="PROSITE" id="PS51375">
    <property type="entry name" value="PPR"/>
    <property type="match status" value="6"/>
</dbReference>
<dbReference type="FunFam" id="1.25.40.10:FF:000344">
    <property type="entry name" value="Pentatricopeptide repeat-containing protein"/>
    <property type="match status" value="1"/>
</dbReference>
<feature type="repeat" description="PPR" evidence="2">
    <location>
        <begin position="589"/>
        <end position="623"/>
    </location>
</feature>
<organism evidence="3 4">
    <name type="scientific">Ceratopteris richardii</name>
    <name type="common">Triangle waterfern</name>
    <dbReference type="NCBI Taxonomy" id="49495"/>
    <lineage>
        <taxon>Eukaryota</taxon>
        <taxon>Viridiplantae</taxon>
        <taxon>Streptophyta</taxon>
        <taxon>Embryophyta</taxon>
        <taxon>Tracheophyta</taxon>
        <taxon>Polypodiopsida</taxon>
        <taxon>Polypodiidae</taxon>
        <taxon>Polypodiales</taxon>
        <taxon>Pteridineae</taxon>
        <taxon>Pteridaceae</taxon>
        <taxon>Parkerioideae</taxon>
        <taxon>Ceratopteris</taxon>
    </lineage>
</organism>
<proteinExistence type="predicted"/>
<evidence type="ECO:0008006" key="5">
    <source>
        <dbReference type="Google" id="ProtNLM"/>
    </source>
</evidence>
<dbReference type="GO" id="GO:0003723">
    <property type="term" value="F:RNA binding"/>
    <property type="evidence" value="ECO:0007669"/>
    <property type="project" value="InterPro"/>
</dbReference>
<dbReference type="Gene3D" id="1.25.40.10">
    <property type="entry name" value="Tetratricopeptide repeat domain"/>
    <property type="match status" value="6"/>
</dbReference>
<dbReference type="OrthoDB" id="1915063at2759"/>
<gene>
    <name evidence="3" type="ORF">KP509_07G059900</name>
</gene>
<dbReference type="FunFam" id="1.25.40.10:FF:000031">
    <property type="entry name" value="Pentatricopeptide repeat-containing protein mitochondrial"/>
    <property type="match status" value="1"/>
</dbReference>
<dbReference type="GO" id="GO:0048731">
    <property type="term" value="P:system development"/>
    <property type="evidence" value="ECO:0007669"/>
    <property type="project" value="UniProtKB-ARBA"/>
</dbReference>
<dbReference type="FunFam" id="1.25.40.10:FF:000381">
    <property type="entry name" value="Pentatricopeptide repeat-containing protein"/>
    <property type="match status" value="1"/>
</dbReference>
<dbReference type="EMBL" id="CM035412">
    <property type="protein sequence ID" value="KAH7433219.1"/>
    <property type="molecule type" value="Genomic_DNA"/>
</dbReference>
<protein>
    <recommendedName>
        <fullName evidence="5">Pentatricopeptide repeat-containing protein</fullName>
    </recommendedName>
</protein>
<accession>A0A8T2ULP4</accession>
<feature type="repeat" description="PPR" evidence="2">
    <location>
        <begin position="79"/>
        <end position="113"/>
    </location>
</feature>
<dbReference type="Proteomes" id="UP000825935">
    <property type="component" value="Chromosome 7"/>
</dbReference>
<feature type="repeat" description="PPR" evidence="2">
    <location>
        <begin position="283"/>
        <end position="317"/>
    </location>
</feature>